<organism evidence="3 4">
    <name type="scientific">Cladophialophora chaetospira</name>
    <dbReference type="NCBI Taxonomy" id="386627"/>
    <lineage>
        <taxon>Eukaryota</taxon>
        <taxon>Fungi</taxon>
        <taxon>Dikarya</taxon>
        <taxon>Ascomycota</taxon>
        <taxon>Pezizomycotina</taxon>
        <taxon>Eurotiomycetes</taxon>
        <taxon>Chaetothyriomycetidae</taxon>
        <taxon>Chaetothyriales</taxon>
        <taxon>Herpotrichiellaceae</taxon>
        <taxon>Cladophialophora</taxon>
    </lineage>
</organism>
<protein>
    <submittedName>
        <fullName evidence="3">Uncharacterized protein</fullName>
    </submittedName>
</protein>
<name>A0AA38X0H9_9EURO</name>
<feature type="region of interest" description="Disordered" evidence="2">
    <location>
        <begin position="882"/>
        <end position="1023"/>
    </location>
</feature>
<feature type="compositionally biased region" description="Polar residues" evidence="2">
    <location>
        <begin position="906"/>
        <end position="925"/>
    </location>
</feature>
<feature type="compositionally biased region" description="Low complexity" evidence="2">
    <location>
        <begin position="931"/>
        <end position="942"/>
    </location>
</feature>
<accession>A0AA38X0H9</accession>
<comment type="caution">
    <text evidence="3">The sequence shown here is derived from an EMBL/GenBank/DDBJ whole genome shotgun (WGS) entry which is preliminary data.</text>
</comment>
<reference evidence="3" key="1">
    <citation type="submission" date="2022-10" db="EMBL/GenBank/DDBJ databases">
        <title>Culturing micro-colonial fungi from biological soil crusts in the Mojave desert and describing Neophaeococcomyces mojavensis, and introducing the new genera and species Taxawa tesnikishii.</title>
        <authorList>
            <person name="Kurbessoian T."/>
            <person name="Stajich J.E."/>
        </authorList>
    </citation>
    <scope>NUCLEOTIDE SEQUENCE</scope>
    <source>
        <strain evidence="3">TK_41</strain>
    </source>
</reference>
<sequence>MQRSPSEGRGPPLTNARSPARDPRIRVRNSSTHGLDRDTDAARGRATERRDSLRWKDDSPSNSTPQSTTSRLDNAAAVLNGPPDLQKAFARHSRLLQDIYFLGRKRNSLRRDRDHAQAEYEKLRKNRDKFPVVVEQLERQKTDAENEYNAVKQEETNARGAEESSATTFVRMFEDAIKGKDEAIRDKDEVIKEKDARYDALAEQVAAMQREMQDIRSQQAKTVAQHPPTSDDTKNRIQKLETFCAKQHSDNTTFKALDDKLKTSKRNVEDLRADHTKANDASRRQIEELRRKIDKDATQAINALKSEVEALRQRVGTLEHGLFPIESQLQESQNQRAAEKDQLQQIQEASEAQRLASDSIERLRRSIHLKVETMGENIKDGISNFKAEISSINSEVATLNSGHSKHEARLSNLEASTSPGMPASAPFDTELESLKRINQEQSERVAALDTSVEEIADKVGSLEADLNARASHSSSTTATQELAALRSLIAKGDKDWKSLGEKVNREMELIKQQMTKDTTKSQSPELGALSTEVNALKDRIVEHTTRCAQFEEKHSAEVESLTAQLSERSDIHSGSISKLEKELTKYAVSRTKSEAQRDTILTQEMERIERELQREQTATKAALAQLPQIQEAVNVATNVEKLEAQVDALQKNQEKQAHLFLGLNQRFNNLTTETLARQMMSVANKSLPKMEKSLQKIEGELQELRQKVDTPVKDVISAEVGEKFRSVEENLEELEMKFQTQYDALGKNYEDGAAEAVEKIRSFEGDLEEMRTKFKTQHDTLTKDVEDGAAEVEEKFQSVERTIEELGTKFQAQHDTLAKNFEDGRDKIVKDIKLLEESAARHETSQSTYRESTAKDFKAFETRLDALNSEVDNIGHRVEGVKSREHFPREDRKNMSFDADGVPKSNGWNGISTQARLGSHSVTQKNKPHISHSNSNSGTPSSRIVQDSEDDEDNDVQEGDRLLKAFTKPPPQQQTSHSSLRQLPRKGSQPSAGSSKRKRSPIRDGSNEFDISVKGRASKEARR</sequence>
<feature type="compositionally biased region" description="Basic and acidic residues" evidence="2">
    <location>
        <begin position="34"/>
        <end position="59"/>
    </location>
</feature>
<feature type="compositionally biased region" description="Acidic residues" evidence="2">
    <location>
        <begin position="947"/>
        <end position="957"/>
    </location>
</feature>
<feature type="compositionally biased region" description="Basic and acidic residues" evidence="2">
    <location>
        <begin position="1001"/>
        <end position="1023"/>
    </location>
</feature>
<dbReference type="SUPFAM" id="SSF58113">
    <property type="entry name" value="Apolipoprotein A-I"/>
    <property type="match status" value="1"/>
</dbReference>
<feature type="compositionally biased region" description="Basic and acidic residues" evidence="2">
    <location>
        <begin position="882"/>
        <end position="895"/>
    </location>
</feature>
<keyword evidence="4" id="KW-1185">Reference proteome</keyword>
<evidence type="ECO:0000313" key="4">
    <source>
        <dbReference type="Proteomes" id="UP001172673"/>
    </source>
</evidence>
<dbReference type="AlphaFoldDB" id="A0AA38X0H9"/>
<feature type="compositionally biased region" description="Low complexity" evidence="2">
    <location>
        <begin position="60"/>
        <end position="70"/>
    </location>
</feature>
<keyword evidence="1" id="KW-0175">Coiled coil</keyword>
<proteinExistence type="predicted"/>
<feature type="coiled-coil region" evidence="1">
    <location>
        <begin position="191"/>
        <end position="218"/>
    </location>
</feature>
<dbReference type="EMBL" id="JAPDRK010000018">
    <property type="protein sequence ID" value="KAJ9604530.1"/>
    <property type="molecule type" value="Genomic_DNA"/>
</dbReference>
<feature type="coiled-coil region" evidence="1">
    <location>
        <begin position="254"/>
        <end position="349"/>
    </location>
</feature>
<dbReference type="PANTHER" id="PTHR19327:SF0">
    <property type="entry name" value="GOLGIN SUBFAMILY A MEMBER 4"/>
    <property type="match status" value="1"/>
</dbReference>
<dbReference type="Proteomes" id="UP001172673">
    <property type="component" value="Unassembled WGS sequence"/>
</dbReference>
<dbReference type="PANTHER" id="PTHR19327">
    <property type="entry name" value="GOLGIN"/>
    <property type="match status" value="1"/>
</dbReference>
<evidence type="ECO:0000256" key="1">
    <source>
        <dbReference type="SAM" id="Coils"/>
    </source>
</evidence>
<feature type="coiled-coil region" evidence="1">
    <location>
        <begin position="687"/>
        <end position="809"/>
    </location>
</feature>
<evidence type="ECO:0000313" key="3">
    <source>
        <dbReference type="EMBL" id="KAJ9604530.1"/>
    </source>
</evidence>
<feature type="coiled-coil region" evidence="1">
    <location>
        <begin position="605"/>
        <end position="659"/>
    </location>
</feature>
<feature type="region of interest" description="Disordered" evidence="2">
    <location>
        <begin position="1"/>
        <end position="79"/>
    </location>
</feature>
<feature type="coiled-coil region" evidence="1">
    <location>
        <begin position="106"/>
        <end position="157"/>
    </location>
</feature>
<gene>
    <name evidence="3" type="ORF">H2200_010643</name>
</gene>
<evidence type="ECO:0000256" key="2">
    <source>
        <dbReference type="SAM" id="MobiDB-lite"/>
    </source>
</evidence>